<dbReference type="Proteomes" id="UP001549076">
    <property type="component" value="Unassembled WGS sequence"/>
</dbReference>
<dbReference type="CDD" id="cd01948">
    <property type="entry name" value="EAL"/>
    <property type="match status" value="1"/>
</dbReference>
<evidence type="ECO:0000313" key="3">
    <source>
        <dbReference type="Proteomes" id="UP001549076"/>
    </source>
</evidence>
<organism evidence="2 3">
    <name type="scientific">Aquamicrobium terrae</name>
    <dbReference type="NCBI Taxonomy" id="1324945"/>
    <lineage>
        <taxon>Bacteria</taxon>
        <taxon>Pseudomonadati</taxon>
        <taxon>Pseudomonadota</taxon>
        <taxon>Alphaproteobacteria</taxon>
        <taxon>Hyphomicrobiales</taxon>
        <taxon>Phyllobacteriaceae</taxon>
        <taxon>Aquamicrobium</taxon>
    </lineage>
</organism>
<protein>
    <submittedName>
        <fullName evidence="2">Signal transduction protein with EAL and GGDEF domain</fullName>
    </submittedName>
</protein>
<dbReference type="InterPro" id="IPR035919">
    <property type="entry name" value="EAL_sf"/>
</dbReference>
<comment type="caution">
    <text evidence="2">The sequence shown here is derived from an EMBL/GenBank/DDBJ whole genome shotgun (WGS) entry which is preliminary data.</text>
</comment>
<evidence type="ECO:0000259" key="1">
    <source>
        <dbReference type="PROSITE" id="PS50883"/>
    </source>
</evidence>
<name>A0ABV2N378_9HYPH</name>
<dbReference type="EMBL" id="JBEPML010000014">
    <property type="protein sequence ID" value="MET3793518.1"/>
    <property type="molecule type" value="Genomic_DNA"/>
</dbReference>
<dbReference type="PANTHER" id="PTHR44757">
    <property type="entry name" value="DIGUANYLATE CYCLASE DGCP"/>
    <property type="match status" value="1"/>
</dbReference>
<dbReference type="RefSeq" id="WP_354197449.1">
    <property type="nucleotide sequence ID" value="NZ_JBEPML010000014.1"/>
</dbReference>
<reference evidence="2 3" key="1">
    <citation type="submission" date="2024-06" db="EMBL/GenBank/DDBJ databases">
        <title>Genomic Encyclopedia of Type Strains, Phase IV (KMG-IV): sequencing the most valuable type-strain genomes for metagenomic binning, comparative biology and taxonomic classification.</title>
        <authorList>
            <person name="Goeker M."/>
        </authorList>
    </citation>
    <scope>NUCLEOTIDE SEQUENCE [LARGE SCALE GENOMIC DNA]</scope>
    <source>
        <strain evidence="2 3">DSM 27865</strain>
    </source>
</reference>
<dbReference type="InterPro" id="IPR001633">
    <property type="entry name" value="EAL_dom"/>
</dbReference>
<proteinExistence type="predicted"/>
<gene>
    <name evidence="2" type="ORF">ABID37_003746</name>
</gene>
<dbReference type="PANTHER" id="PTHR44757:SF2">
    <property type="entry name" value="BIOFILM ARCHITECTURE MAINTENANCE PROTEIN MBAA"/>
    <property type="match status" value="1"/>
</dbReference>
<dbReference type="InterPro" id="IPR052155">
    <property type="entry name" value="Biofilm_reg_signaling"/>
</dbReference>
<sequence length="124" mass="13249">MGDAGSDVSETSRTPICRSMRPNGAAAAVIDFFDPCMKDAVEARRGLESALRAALALEVFSLVYQPQVDLATATVTGFEALLRWTRSDRTAVTPASFITLAEAIGRMPAIGEWVLRTATRDAAS</sequence>
<feature type="domain" description="EAL" evidence="1">
    <location>
        <begin position="44"/>
        <end position="124"/>
    </location>
</feature>
<dbReference type="PROSITE" id="PS50883">
    <property type="entry name" value="EAL"/>
    <property type="match status" value="1"/>
</dbReference>
<dbReference type="Pfam" id="PF00563">
    <property type="entry name" value="EAL"/>
    <property type="match status" value="1"/>
</dbReference>
<evidence type="ECO:0000313" key="2">
    <source>
        <dbReference type="EMBL" id="MET3793518.1"/>
    </source>
</evidence>
<accession>A0ABV2N378</accession>
<keyword evidence="3" id="KW-1185">Reference proteome</keyword>
<dbReference type="SUPFAM" id="SSF141868">
    <property type="entry name" value="EAL domain-like"/>
    <property type="match status" value="1"/>
</dbReference>
<dbReference type="Gene3D" id="3.20.20.450">
    <property type="entry name" value="EAL domain"/>
    <property type="match status" value="1"/>
</dbReference>